<dbReference type="STRING" id="1420916.AU14_05185"/>
<reference evidence="1 2" key="1">
    <citation type="journal article" date="2014" name="Genome Announc.">
        <title>Draft Genome Sequences of Marinobacter similis A3d10T and Marinobacter salarius R9SW1T.</title>
        <authorList>
            <person name="Ivanova E.P."/>
            <person name="Ng H.J."/>
            <person name="Webb H.K."/>
            <person name="Feng G."/>
            <person name="Oshima K."/>
            <person name="Hattori M."/>
            <person name="Ohkuma M."/>
            <person name="Sergeev A.F."/>
            <person name="Mikhailov V.V."/>
            <person name="Crawford R.J."/>
            <person name="Sawabe T."/>
        </authorList>
    </citation>
    <scope>NUCLEOTIDE SEQUENCE [LARGE SCALE GENOMIC DNA]</scope>
    <source>
        <strain evidence="1 2">A3d10</strain>
    </source>
</reference>
<dbReference type="EMBL" id="CP007151">
    <property type="protein sequence ID" value="AHI28229.1"/>
    <property type="molecule type" value="Genomic_DNA"/>
</dbReference>
<evidence type="ECO:0000313" key="1">
    <source>
        <dbReference type="EMBL" id="AHI28229.1"/>
    </source>
</evidence>
<dbReference type="AlphaFoldDB" id="W5YH55"/>
<name>W5YH55_9GAMM</name>
<dbReference type="Proteomes" id="UP000061489">
    <property type="component" value="Chromosome"/>
</dbReference>
<evidence type="ECO:0000313" key="2">
    <source>
        <dbReference type="Proteomes" id="UP000061489"/>
    </source>
</evidence>
<dbReference type="RefSeq" id="WP_041339423.1">
    <property type="nucleotide sequence ID" value="NZ_CP007151.1"/>
</dbReference>
<dbReference type="OrthoDB" id="5770315at2"/>
<organism evidence="1 2">
    <name type="scientific">Marinobacter similis</name>
    <dbReference type="NCBI Taxonomy" id="1420916"/>
    <lineage>
        <taxon>Bacteria</taxon>
        <taxon>Pseudomonadati</taxon>
        <taxon>Pseudomonadota</taxon>
        <taxon>Gammaproteobacteria</taxon>
        <taxon>Pseudomonadales</taxon>
        <taxon>Marinobacteraceae</taxon>
        <taxon>Marinobacter</taxon>
    </lineage>
</organism>
<gene>
    <name evidence="1" type="ORF">AU14_05185</name>
</gene>
<proteinExistence type="predicted"/>
<sequence length="100" mass="10884">MQLEKAKKRIAKQVKKGFHGYPLVSLEYFGKGDVGKAPDTATEVVISFTEEEGADPQKQAFVSSGDAREDETIQSTLLKIIERADAKTVTEIDGVSNLPS</sequence>
<keyword evidence="2" id="KW-1185">Reference proteome</keyword>
<accession>W5YH55</accession>
<dbReference type="HOGENOM" id="CLU_185798_0_0_6"/>
<protein>
    <submittedName>
        <fullName evidence="1">Uncharacterized protein</fullName>
    </submittedName>
</protein>
<dbReference type="KEGG" id="msx:AU14_05185"/>